<dbReference type="Proteomes" id="UP001231189">
    <property type="component" value="Unassembled WGS sequence"/>
</dbReference>
<sequence>MAPLSQHQIRLRKALATKTRPKTKMLPGLGVKPSAAFSKPLQQTSAAAISRPQEASAVLSKPQPQQVVPAAQQPRRRVRILYEDPDATDSDTDDEAPAPAAATSSKRCYELFLGKAPPKVLPKPLTPTAATATAAVCTSSANGGEGYRGVRLRKWGKWAAEIRNPFTGKREWLGTFDSADLASAAYQSASRSFIEEKRRRKAKAAPASSSAASTPTASSSSSTSAAPFAHASPSSVLEATKPAAVAKPLSPEPTPVPATVSTEAGQLPDDPEFYQDLLRGLQLPDIDPMDFRAGLDAMDVSEVPAYLDGEQDLLLGDFADEELELDIDLDLDDIGDDFLDMPGCDFGRGMDDFLRTADFCV</sequence>
<dbReference type="InterPro" id="IPR036955">
    <property type="entry name" value="AP2/ERF_dom_sf"/>
</dbReference>
<evidence type="ECO:0000313" key="8">
    <source>
        <dbReference type="EMBL" id="KAK1660903.1"/>
    </source>
</evidence>
<dbReference type="GO" id="GO:0003677">
    <property type="term" value="F:DNA binding"/>
    <property type="evidence" value="ECO:0007669"/>
    <property type="project" value="UniProtKB-KW"/>
</dbReference>
<dbReference type="SUPFAM" id="SSF54171">
    <property type="entry name" value="DNA-binding domain"/>
    <property type="match status" value="1"/>
</dbReference>
<evidence type="ECO:0000259" key="7">
    <source>
        <dbReference type="PROSITE" id="PS51032"/>
    </source>
</evidence>
<evidence type="ECO:0000256" key="2">
    <source>
        <dbReference type="ARBA" id="ARBA00023015"/>
    </source>
</evidence>
<feature type="compositionally biased region" description="Low complexity" evidence="6">
    <location>
        <begin position="204"/>
        <end position="228"/>
    </location>
</feature>
<feature type="region of interest" description="Disordered" evidence="6">
    <location>
        <begin position="83"/>
        <end position="102"/>
    </location>
</feature>
<proteinExistence type="predicted"/>
<keyword evidence="2" id="KW-0805">Transcription regulation</keyword>
<comment type="subcellular location">
    <subcellularLocation>
        <location evidence="1">Nucleus</location>
    </subcellularLocation>
</comment>
<feature type="compositionally biased region" description="Basic residues" evidence="6">
    <location>
        <begin position="9"/>
        <end position="23"/>
    </location>
</feature>
<dbReference type="Pfam" id="PF00847">
    <property type="entry name" value="AP2"/>
    <property type="match status" value="1"/>
</dbReference>
<feature type="compositionally biased region" description="Acidic residues" evidence="6">
    <location>
        <begin position="83"/>
        <end position="96"/>
    </location>
</feature>
<dbReference type="InterPro" id="IPR001471">
    <property type="entry name" value="AP2/ERF_dom"/>
</dbReference>
<evidence type="ECO:0000256" key="6">
    <source>
        <dbReference type="SAM" id="MobiDB-lite"/>
    </source>
</evidence>
<feature type="region of interest" description="Disordered" evidence="6">
    <location>
        <begin position="1"/>
        <end position="78"/>
    </location>
</feature>
<dbReference type="CDD" id="cd00018">
    <property type="entry name" value="AP2"/>
    <property type="match status" value="1"/>
</dbReference>
<reference evidence="8" key="1">
    <citation type="submission" date="2023-07" db="EMBL/GenBank/DDBJ databases">
        <title>A chromosome-level genome assembly of Lolium multiflorum.</title>
        <authorList>
            <person name="Chen Y."/>
            <person name="Copetti D."/>
            <person name="Kolliker R."/>
            <person name="Studer B."/>
        </authorList>
    </citation>
    <scope>NUCLEOTIDE SEQUENCE</scope>
    <source>
        <strain evidence="8">02402/16</strain>
        <tissue evidence="8">Leaf</tissue>
    </source>
</reference>
<accession>A0AAD8SPC5</accession>
<name>A0AAD8SPC5_LOLMU</name>
<feature type="region of interest" description="Disordered" evidence="6">
    <location>
        <begin position="246"/>
        <end position="269"/>
    </location>
</feature>
<feature type="region of interest" description="Disordered" evidence="6">
    <location>
        <begin position="197"/>
        <end position="228"/>
    </location>
</feature>
<keyword evidence="5" id="KW-0539">Nucleus</keyword>
<keyword evidence="3" id="KW-0238">DNA-binding</keyword>
<keyword evidence="4" id="KW-0804">Transcription</keyword>
<dbReference type="Gene3D" id="3.30.730.10">
    <property type="entry name" value="AP2/ERF domain"/>
    <property type="match status" value="1"/>
</dbReference>
<dbReference type="AlphaFoldDB" id="A0AAD8SPC5"/>
<evidence type="ECO:0000256" key="1">
    <source>
        <dbReference type="ARBA" id="ARBA00004123"/>
    </source>
</evidence>
<dbReference type="PROSITE" id="PS51032">
    <property type="entry name" value="AP2_ERF"/>
    <property type="match status" value="1"/>
</dbReference>
<dbReference type="PRINTS" id="PR00367">
    <property type="entry name" value="ETHRSPELEMNT"/>
</dbReference>
<evidence type="ECO:0000256" key="4">
    <source>
        <dbReference type="ARBA" id="ARBA00023163"/>
    </source>
</evidence>
<evidence type="ECO:0000256" key="5">
    <source>
        <dbReference type="ARBA" id="ARBA00023242"/>
    </source>
</evidence>
<dbReference type="SMART" id="SM00380">
    <property type="entry name" value="AP2"/>
    <property type="match status" value="1"/>
</dbReference>
<dbReference type="PANTHER" id="PTHR31194">
    <property type="entry name" value="SHN SHINE , DNA BINDING / TRANSCRIPTION FACTOR"/>
    <property type="match status" value="1"/>
</dbReference>
<dbReference type="InterPro" id="IPR016177">
    <property type="entry name" value="DNA-bd_dom_sf"/>
</dbReference>
<organism evidence="8 9">
    <name type="scientific">Lolium multiflorum</name>
    <name type="common">Italian ryegrass</name>
    <name type="synonym">Lolium perenne subsp. multiflorum</name>
    <dbReference type="NCBI Taxonomy" id="4521"/>
    <lineage>
        <taxon>Eukaryota</taxon>
        <taxon>Viridiplantae</taxon>
        <taxon>Streptophyta</taxon>
        <taxon>Embryophyta</taxon>
        <taxon>Tracheophyta</taxon>
        <taxon>Spermatophyta</taxon>
        <taxon>Magnoliopsida</taxon>
        <taxon>Liliopsida</taxon>
        <taxon>Poales</taxon>
        <taxon>Poaceae</taxon>
        <taxon>BOP clade</taxon>
        <taxon>Pooideae</taxon>
        <taxon>Poodae</taxon>
        <taxon>Poeae</taxon>
        <taxon>Poeae Chloroplast Group 2 (Poeae type)</taxon>
        <taxon>Loliodinae</taxon>
        <taxon>Loliinae</taxon>
        <taxon>Lolium</taxon>
    </lineage>
</organism>
<feature type="domain" description="AP2/ERF" evidence="7">
    <location>
        <begin position="146"/>
        <end position="205"/>
    </location>
</feature>
<dbReference type="EMBL" id="JAUUTY010000003">
    <property type="protein sequence ID" value="KAK1660903.1"/>
    <property type="molecule type" value="Genomic_DNA"/>
</dbReference>
<dbReference type="GO" id="GO:0005634">
    <property type="term" value="C:nucleus"/>
    <property type="evidence" value="ECO:0007669"/>
    <property type="project" value="UniProtKB-SubCell"/>
</dbReference>
<protein>
    <recommendedName>
        <fullName evidence="7">AP2/ERF domain-containing protein</fullName>
    </recommendedName>
</protein>
<evidence type="ECO:0000256" key="3">
    <source>
        <dbReference type="ARBA" id="ARBA00023125"/>
    </source>
</evidence>
<feature type="compositionally biased region" description="Low complexity" evidence="6">
    <location>
        <begin position="62"/>
        <end position="73"/>
    </location>
</feature>
<comment type="caution">
    <text evidence="8">The sequence shown here is derived from an EMBL/GenBank/DDBJ whole genome shotgun (WGS) entry which is preliminary data.</text>
</comment>
<dbReference type="PANTHER" id="PTHR31194:SF202">
    <property type="entry name" value="ETHYLENE-RESPONSIVE TRANSCRIPTION FACTOR ERF070"/>
    <property type="match status" value="1"/>
</dbReference>
<dbReference type="GO" id="GO:0003700">
    <property type="term" value="F:DNA-binding transcription factor activity"/>
    <property type="evidence" value="ECO:0007669"/>
    <property type="project" value="InterPro"/>
</dbReference>
<dbReference type="InterPro" id="IPR050913">
    <property type="entry name" value="AP2/ERF_ERF"/>
</dbReference>
<keyword evidence="9" id="KW-1185">Reference proteome</keyword>
<gene>
    <name evidence="8" type="ORF">QYE76_049062</name>
</gene>
<evidence type="ECO:0000313" key="9">
    <source>
        <dbReference type="Proteomes" id="UP001231189"/>
    </source>
</evidence>